<comment type="subcellular location">
    <subcellularLocation>
        <location evidence="1">Membrane</location>
        <topology evidence="1">Multi-pass membrane protein</topology>
    </subcellularLocation>
</comment>
<keyword evidence="6" id="KW-1185">Reference proteome</keyword>
<evidence type="ECO:0000256" key="1">
    <source>
        <dbReference type="ARBA" id="ARBA00004141"/>
    </source>
</evidence>
<dbReference type="Pfam" id="PF00122">
    <property type="entry name" value="E1-E2_ATPase"/>
    <property type="match status" value="1"/>
</dbReference>
<dbReference type="EMBL" id="CP075584">
    <property type="protein sequence ID" value="WBM78871.1"/>
    <property type="molecule type" value="Genomic_DNA"/>
</dbReference>
<dbReference type="Pfam" id="PF00690">
    <property type="entry name" value="Cation_ATPase_N"/>
    <property type="match status" value="1"/>
</dbReference>
<feature type="region of interest" description="Disordered" evidence="2">
    <location>
        <begin position="201"/>
        <end position="310"/>
    </location>
</feature>
<accession>A0ABY7N8P7</accession>
<evidence type="ECO:0000259" key="4">
    <source>
        <dbReference type="SMART" id="SM00831"/>
    </source>
</evidence>
<protein>
    <recommendedName>
        <fullName evidence="4">Cation-transporting P-type ATPase N-terminal domain-containing protein</fullName>
    </recommendedName>
</protein>
<dbReference type="InterPro" id="IPR008250">
    <property type="entry name" value="ATPase_P-typ_transduc_dom_A_sf"/>
</dbReference>
<organism evidence="5 6">
    <name type="scientific">Cryobacterium breve</name>
    <dbReference type="NCBI Taxonomy" id="1259258"/>
    <lineage>
        <taxon>Bacteria</taxon>
        <taxon>Bacillati</taxon>
        <taxon>Actinomycetota</taxon>
        <taxon>Actinomycetes</taxon>
        <taxon>Micrococcales</taxon>
        <taxon>Microbacteriaceae</taxon>
        <taxon>Cryobacterium</taxon>
    </lineage>
</organism>
<dbReference type="InterPro" id="IPR023298">
    <property type="entry name" value="ATPase_P-typ_TM_dom_sf"/>
</dbReference>
<dbReference type="SMART" id="SM00831">
    <property type="entry name" value="Cation_ATPase_N"/>
    <property type="match status" value="1"/>
</dbReference>
<keyword evidence="3" id="KW-0472">Membrane</keyword>
<dbReference type="InterPro" id="IPR059000">
    <property type="entry name" value="ATPase_P-type_domA"/>
</dbReference>
<gene>
    <name evidence="5" type="ORF">KIV56_09705</name>
</gene>
<feature type="transmembrane region" description="Helical" evidence="3">
    <location>
        <begin position="45"/>
        <end position="63"/>
    </location>
</feature>
<evidence type="ECO:0000256" key="2">
    <source>
        <dbReference type="SAM" id="MobiDB-lite"/>
    </source>
</evidence>
<dbReference type="SUPFAM" id="SSF81665">
    <property type="entry name" value="Calcium ATPase, transmembrane domain M"/>
    <property type="match status" value="1"/>
</dbReference>
<sequence>MLRAFDSSRSGLTTGAADERRLAAGSNAIVALKKESTLTRYLRQFADWMIVLLLASAAITGFLGDLGTAGVLVALVGFNTLIGFVQENRAEKTMEALERLVDPTSQVYRDGVLTEIESRALVPGDVVRLTEGISVPADVRLVDTTAFSTNDFALTGESDPTRKYARPIPHDVPLADRRNLAFAGTSVATGEALGLVTATGMHTEPGANRASQPVGPADPQPAAGGDGQDREVRHVRRRRGVSRRAGRCRAVRAAAPRGDALRRRIRLRPDPAGVARRGQYRARRRRGDPRPAERPRQEAQARSRRSGRRT</sequence>
<proteinExistence type="predicted"/>
<feature type="compositionally biased region" description="Basic residues" evidence="2">
    <location>
        <begin position="233"/>
        <end position="250"/>
    </location>
</feature>
<dbReference type="SUPFAM" id="SSF81653">
    <property type="entry name" value="Calcium ATPase, transduction domain A"/>
    <property type="match status" value="1"/>
</dbReference>
<reference evidence="5 6" key="1">
    <citation type="submission" date="2021-05" db="EMBL/GenBank/DDBJ databases">
        <authorList>
            <person name="Kumar R."/>
            <person name="Kumar A."/>
            <person name="Mukhia S."/>
        </authorList>
    </citation>
    <scope>NUCLEOTIDE SEQUENCE [LARGE SCALE GENOMIC DNA]</scope>
    <source>
        <strain evidence="5 6">ERMR7:08</strain>
    </source>
</reference>
<name>A0ABY7N8P7_9MICO</name>
<keyword evidence="3" id="KW-1133">Transmembrane helix</keyword>
<evidence type="ECO:0000313" key="5">
    <source>
        <dbReference type="EMBL" id="WBM78871.1"/>
    </source>
</evidence>
<evidence type="ECO:0000256" key="3">
    <source>
        <dbReference type="SAM" id="Phobius"/>
    </source>
</evidence>
<keyword evidence="3" id="KW-0812">Transmembrane</keyword>
<feature type="compositionally biased region" description="Basic residues" evidence="2">
    <location>
        <begin position="278"/>
        <end position="287"/>
    </location>
</feature>
<evidence type="ECO:0000313" key="6">
    <source>
        <dbReference type="Proteomes" id="UP001212421"/>
    </source>
</evidence>
<dbReference type="Proteomes" id="UP001212421">
    <property type="component" value="Chromosome"/>
</dbReference>
<feature type="domain" description="Cation-transporting P-type ATPase N-terminal" evidence="4">
    <location>
        <begin position="1"/>
        <end position="65"/>
    </location>
</feature>
<dbReference type="Gene3D" id="2.70.150.10">
    <property type="entry name" value="Calcium-transporting ATPase, cytoplasmic transduction domain A"/>
    <property type="match status" value="1"/>
</dbReference>
<dbReference type="PANTHER" id="PTHR42861">
    <property type="entry name" value="CALCIUM-TRANSPORTING ATPASE"/>
    <property type="match status" value="1"/>
</dbReference>
<feature type="compositionally biased region" description="Basic and acidic residues" evidence="2">
    <location>
        <begin position="288"/>
        <end position="301"/>
    </location>
</feature>
<dbReference type="Gene3D" id="1.20.1110.10">
    <property type="entry name" value="Calcium-transporting ATPase, transmembrane domain"/>
    <property type="match status" value="1"/>
</dbReference>
<dbReference type="InterPro" id="IPR004014">
    <property type="entry name" value="ATPase_P-typ_cation-transptr_N"/>
</dbReference>